<evidence type="ECO:0000256" key="3">
    <source>
        <dbReference type="ARBA" id="ARBA00022801"/>
    </source>
</evidence>
<comment type="caution">
    <text evidence="6">The sequence shown here is derived from an EMBL/GenBank/DDBJ whole genome shotgun (WGS) entry which is preliminary data.</text>
</comment>
<dbReference type="EMBL" id="PVTG01000006">
    <property type="protein sequence ID" value="PRY49329.1"/>
    <property type="molecule type" value="Genomic_DNA"/>
</dbReference>
<dbReference type="CDD" id="cd13925">
    <property type="entry name" value="RPF"/>
    <property type="match status" value="1"/>
</dbReference>
<dbReference type="Pfam" id="PF03990">
    <property type="entry name" value="DUF348"/>
    <property type="match status" value="3"/>
</dbReference>
<reference evidence="6 7" key="1">
    <citation type="submission" date="2018-03" db="EMBL/GenBank/DDBJ databases">
        <title>Genomic Encyclopedia of Archaeal and Bacterial Type Strains, Phase II (KMG-II): from individual species to whole genera.</title>
        <authorList>
            <person name="Goeker M."/>
        </authorList>
    </citation>
    <scope>NUCLEOTIDE SEQUENCE [LARGE SCALE GENOMIC DNA]</scope>
    <source>
        <strain evidence="6 7">DSM 45416</strain>
    </source>
</reference>
<comment type="similarity">
    <text evidence="1">Belongs to the transglycosylase family. Rpf subfamily.</text>
</comment>
<name>A0A2T0TUJ4_9ACTN</name>
<dbReference type="InterPro" id="IPR007137">
    <property type="entry name" value="DUF348"/>
</dbReference>
<evidence type="ECO:0000256" key="4">
    <source>
        <dbReference type="SAM" id="MobiDB-lite"/>
    </source>
</evidence>
<feature type="domain" description="G5" evidence="5">
    <location>
        <begin position="206"/>
        <end position="286"/>
    </location>
</feature>
<dbReference type="PROSITE" id="PS51109">
    <property type="entry name" value="G5"/>
    <property type="match status" value="1"/>
</dbReference>
<sequence>MPGPPTRGRAVPRPLKLPLLALVLLGLVGGSLAWYAAQKSVTLTVDGQVREVSTYADTVGEVLEDAGLQTQAHDVVLPDVDAEVGDGDTVVLDRARPLELTVDGVSSTVYVTALSVDEALEQLGYRGDGLVLSASRSERLPLDGMALSISRPKDVTLVVDGVTRVVTTTAATAGDLLAEQGVVLGGHDRTSLYPAQPLLAGMRLQVHRVQVGEVTQTSPVPHRTVETEDPEVYEGERTVTQEGVDGEQSTTFRITVVDGVETAREQVGTAVTVAPVDELVSVGTKERPAAAAPSVAGGGVWDQLAQCEAGGNWAINTGNGYYGGLQFSSGTWIANGGGAYAANAHLATREQQIAVAERVQASQGWGAWPSCTRRLGLR</sequence>
<dbReference type="Gene3D" id="2.20.230.10">
    <property type="entry name" value="Resuscitation-promoting factor rpfb"/>
    <property type="match status" value="1"/>
</dbReference>
<protein>
    <submittedName>
        <fullName evidence="6">Uncharacterized protein YabE (DUF348 family)</fullName>
    </submittedName>
</protein>
<organism evidence="6 7">
    <name type="scientific">Geodermatophilus tzadiensis</name>
    <dbReference type="NCBI Taxonomy" id="1137988"/>
    <lineage>
        <taxon>Bacteria</taxon>
        <taxon>Bacillati</taxon>
        <taxon>Actinomycetota</taxon>
        <taxon>Actinomycetes</taxon>
        <taxon>Geodermatophilales</taxon>
        <taxon>Geodermatophilaceae</taxon>
        <taxon>Geodermatophilus</taxon>
    </lineage>
</organism>
<keyword evidence="3" id="KW-0378">Hydrolase</keyword>
<accession>A0A2T0TUJ4</accession>
<dbReference type="Pfam" id="PF07501">
    <property type="entry name" value="G5"/>
    <property type="match status" value="1"/>
</dbReference>
<dbReference type="InterPro" id="IPR010618">
    <property type="entry name" value="RPF"/>
</dbReference>
<dbReference type="GO" id="GO:0016787">
    <property type="term" value="F:hydrolase activity"/>
    <property type="evidence" value="ECO:0007669"/>
    <property type="project" value="UniProtKB-KW"/>
</dbReference>
<dbReference type="SMART" id="SM01208">
    <property type="entry name" value="G5"/>
    <property type="match status" value="1"/>
</dbReference>
<evidence type="ECO:0000259" key="5">
    <source>
        <dbReference type="PROSITE" id="PS51109"/>
    </source>
</evidence>
<gene>
    <name evidence="6" type="ORF">LY71_106105</name>
</gene>
<dbReference type="InterPro" id="IPR011098">
    <property type="entry name" value="G5_dom"/>
</dbReference>
<dbReference type="Proteomes" id="UP000239210">
    <property type="component" value="Unassembled WGS sequence"/>
</dbReference>
<evidence type="ECO:0000313" key="6">
    <source>
        <dbReference type="EMBL" id="PRY49329.1"/>
    </source>
</evidence>
<dbReference type="InterPro" id="IPR023346">
    <property type="entry name" value="Lysozyme-like_dom_sf"/>
</dbReference>
<dbReference type="Gene3D" id="1.10.530.10">
    <property type="match status" value="1"/>
</dbReference>
<evidence type="ECO:0000313" key="7">
    <source>
        <dbReference type="Proteomes" id="UP000239210"/>
    </source>
</evidence>
<keyword evidence="2" id="KW-0732">Signal</keyword>
<dbReference type="Pfam" id="PF06737">
    <property type="entry name" value="Transglycosylas"/>
    <property type="match status" value="1"/>
</dbReference>
<evidence type="ECO:0000256" key="1">
    <source>
        <dbReference type="ARBA" id="ARBA00010830"/>
    </source>
</evidence>
<feature type="region of interest" description="Disordered" evidence="4">
    <location>
        <begin position="215"/>
        <end position="234"/>
    </location>
</feature>
<proteinExistence type="inferred from homology"/>
<dbReference type="SUPFAM" id="SSF53955">
    <property type="entry name" value="Lysozyme-like"/>
    <property type="match status" value="1"/>
</dbReference>
<keyword evidence="7" id="KW-1185">Reference proteome</keyword>
<dbReference type="AlphaFoldDB" id="A0A2T0TUJ4"/>
<evidence type="ECO:0000256" key="2">
    <source>
        <dbReference type="ARBA" id="ARBA00022729"/>
    </source>
</evidence>